<reference evidence="2 3" key="1">
    <citation type="submission" date="2014-09" db="EMBL/GenBank/DDBJ databases">
        <authorList>
            <person name="Ellenberger Sabrina"/>
        </authorList>
    </citation>
    <scope>NUCLEOTIDE SEQUENCE [LARGE SCALE GENOMIC DNA]</scope>
    <source>
        <strain evidence="2 3">CBS 412.66</strain>
    </source>
</reference>
<dbReference type="EMBL" id="LN734150">
    <property type="protein sequence ID" value="CEP19929.1"/>
    <property type="molecule type" value="Genomic_DNA"/>
</dbReference>
<organism evidence="2 3">
    <name type="scientific">Parasitella parasitica</name>
    <dbReference type="NCBI Taxonomy" id="35722"/>
    <lineage>
        <taxon>Eukaryota</taxon>
        <taxon>Fungi</taxon>
        <taxon>Fungi incertae sedis</taxon>
        <taxon>Mucoromycota</taxon>
        <taxon>Mucoromycotina</taxon>
        <taxon>Mucoromycetes</taxon>
        <taxon>Mucorales</taxon>
        <taxon>Mucorineae</taxon>
        <taxon>Mucoraceae</taxon>
        <taxon>Parasitella</taxon>
    </lineage>
</organism>
<evidence type="ECO:0000256" key="1">
    <source>
        <dbReference type="SAM" id="MobiDB-lite"/>
    </source>
</evidence>
<feature type="region of interest" description="Disordered" evidence="1">
    <location>
        <begin position="1"/>
        <end position="29"/>
    </location>
</feature>
<name>A0A0B7NXL9_9FUNG</name>
<sequence>MRHKYGKGVKARYGIRPKKTAAQRRKEGDDEKRFFQFEKKLELARKRKFKSMKIAKEALGGGSSSSHNMNLSSDYVVDYDCDYEDDHEEVHETTFTGQAKKKRKECWRENSRVLENSFLESFELNGHPNEHLTSLDDSKLPTCDCIKSSIELTVFTLFDQFIEKIEYCSVYRLLLQTSILLKVVPSATDSPNWRVDLRVIFDNQEDQQQKDYDLMQIEATRISPTRQKLDFDHVKLLVETKDILDSIEELTNNCLYCIQFCGLELYKYKLTYGFDTLYISSRVDHQFLPLTLRHSFNH</sequence>
<proteinExistence type="predicted"/>
<protein>
    <submittedName>
        <fullName evidence="2">Uncharacterized protein</fullName>
    </submittedName>
</protein>
<dbReference type="Proteomes" id="UP000054107">
    <property type="component" value="Unassembled WGS sequence"/>
</dbReference>
<feature type="compositionally biased region" description="Basic residues" evidence="1">
    <location>
        <begin position="1"/>
        <end position="23"/>
    </location>
</feature>
<gene>
    <name evidence="2" type="primary">PARPA_14248.1 scaffold 48946</name>
</gene>
<dbReference type="AlphaFoldDB" id="A0A0B7NXL9"/>
<evidence type="ECO:0000313" key="3">
    <source>
        <dbReference type="Proteomes" id="UP000054107"/>
    </source>
</evidence>
<keyword evidence="3" id="KW-1185">Reference proteome</keyword>
<dbReference type="OrthoDB" id="2203031at2759"/>
<accession>A0A0B7NXL9</accession>
<evidence type="ECO:0000313" key="2">
    <source>
        <dbReference type="EMBL" id="CEP19929.1"/>
    </source>
</evidence>